<name>A0A0L8FFV8_OCTBM</name>
<sequence length="81" mass="9546">MCISPLAFIIVTVLNKLMYPYQNREIMKLGKTHHLHDSWRRIDMTSLNATWLIADIIDGLLFKWVHLITLRRQSMIVLALL</sequence>
<evidence type="ECO:0000313" key="1">
    <source>
        <dbReference type="EMBL" id="KOF62301.1"/>
    </source>
</evidence>
<dbReference type="AlphaFoldDB" id="A0A0L8FFV8"/>
<dbReference type="EMBL" id="KQ433876">
    <property type="protein sequence ID" value="KOF62301.1"/>
    <property type="molecule type" value="Genomic_DNA"/>
</dbReference>
<reference evidence="1" key="1">
    <citation type="submission" date="2015-07" db="EMBL/GenBank/DDBJ databases">
        <title>MeaNS - Measles Nucleotide Surveillance Program.</title>
        <authorList>
            <person name="Tran T."/>
            <person name="Druce J."/>
        </authorList>
    </citation>
    <scope>NUCLEOTIDE SEQUENCE</scope>
    <source>
        <strain evidence="1">UCB-OBI-ISO-001</strain>
        <tissue evidence="1">Gonad</tissue>
    </source>
</reference>
<gene>
    <name evidence="1" type="ORF">OCBIM_22024236mg</name>
</gene>
<organism evidence="1">
    <name type="scientific">Octopus bimaculoides</name>
    <name type="common">California two-spotted octopus</name>
    <dbReference type="NCBI Taxonomy" id="37653"/>
    <lineage>
        <taxon>Eukaryota</taxon>
        <taxon>Metazoa</taxon>
        <taxon>Spiralia</taxon>
        <taxon>Lophotrochozoa</taxon>
        <taxon>Mollusca</taxon>
        <taxon>Cephalopoda</taxon>
        <taxon>Coleoidea</taxon>
        <taxon>Octopodiformes</taxon>
        <taxon>Octopoda</taxon>
        <taxon>Incirrata</taxon>
        <taxon>Octopodidae</taxon>
        <taxon>Octopus</taxon>
    </lineage>
</organism>
<protein>
    <submittedName>
        <fullName evidence="1">Uncharacterized protein</fullName>
    </submittedName>
</protein>
<accession>A0A0L8FFV8</accession>
<proteinExistence type="predicted"/>